<evidence type="ECO:0000256" key="4">
    <source>
        <dbReference type="ARBA" id="ARBA00002713"/>
    </source>
</evidence>
<organism evidence="12 13">
    <name type="scientific">Candidatus Lucifugimonas marina</name>
    <dbReference type="NCBI Taxonomy" id="3038979"/>
    <lineage>
        <taxon>Bacteria</taxon>
        <taxon>Bacillati</taxon>
        <taxon>Chloroflexota</taxon>
        <taxon>Dehalococcoidia</taxon>
        <taxon>SAR202 cluster</taxon>
        <taxon>Candidatus Lucifugimonadales</taxon>
        <taxon>Candidatus Lucifugimonadaceae</taxon>
        <taxon>Candidatus Lucifugimonas</taxon>
    </lineage>
</organism>
<dbReference type="Proteomes" id="UP001219901">
    <property type="component" value="Chromosome"/>
</dbReference>
<dbReference type="AlphaFoldDB" id="A0AAJ5ZCX4"/>
<comment type="catalytic activity">
    <reaction evidence="1">
        <text>D-mannonate = 2-dehydro-3-deoxy-D-gluconate + H2O</text>
        <dbReference type="Rhea" id="RHEA:20097"/>
        <dbReference type="ChEBI" id="CHEBI:15377"/>
        <dbReference type="ChEBI" id="CHEBI:17767"/>
        <dbReference type="ChEBI" id="CHEBI:57990"/>
        <dbReference type="EC" id="4.2.1.8"/>
    </reaction>
</comment>
<dbReference type="SUPFAM" id="SSF51658">
    <property type="entry name" value="Xylose isomerase-like"/>
    <property type="match status" value="1"/>
</dbReference>
<evidence type="ECO:0000256" key="1">
    <source>
        <dbReference type="ARBA" id="ARBA00001794"/>
    </source>
</evidence>
<evidence type="ECO:0000256" key="2">
    <source>
        <dbReference type="ARBA" id="ARBA00001936"/>
    </source>
</evidence>
<comment type="cofactor">
    <cofactor evidence="3">
        <name>Fe(2+)</name>
        <dbReference type="ChEBI" id="CHEBI:29033"/>
    </cofactor>
</comment>
<dbReference type="EC" id="4.2.1.8" evidence="7"/>
<proteinExistence type="inferred from homology"/>
<reference evidence="13 14" key="1">
    <citation type="submission" date="2019-11" db="EMBL/GenBank/DDBJ databases">
        <authorList>
            <person name="Cho J.-C."/>
        </authorList>
    </citation>
    <scope>NUCLEOTIDE SEQUENCE [LARGE SCALE GENOMIC DNA]</scope>
    <source>
        <strain evidence="12 13">JH1073</strain>
        <strain evidence="11 14">JH702</strain>
    </source>
</reference>
<gene>
    <name evidence="11" type="ORF">GKO46_13655</name>
    <name evidence="12" type="ORF">GKO48_03350</name>
</gene>
<evidence type="ECO:0000313" key="11">
    <source>
        <dbReference type="EMBL" id="MDG0868106.1"/>
    </source>
</evidence>
<dbReference type="PANTHER" id="PTHR30387">
    <property type="entry name" value="MANNONATE DEHYDRATASE"/>
    <property type="match status" value="1"/>
</dbReference>
<dbReference type="EMBL" id="WMBE01000007">
    <property type="protein sequence ID" value="MDG0868106.1"/>
    <property type="molecule type" value="Genomic_DNA"/>
</dbReference>
<evidence type="ECO:0000256" key="7">
    <source>
        <dbReference type="ARBA" id="ARBA00012927"/>
    </source>
</evidence>
<evidence type="ECO:0000256" key="6">
    <source>
        <dbReference type="ARBA" id="ARBA00007389"/>
    </source>
</evidence>
<comment type="similarity">
    <text evidence="6">Belongs to the mannonate dehydratase family.</text>
</comment>
<dbReference type="Gene3D" id="3.20.20.150">
    <property type="entry name" value="Divalent-metal-dependent TIM barrel enzymes"/>
    <property type="match status" value="1"/>
</dbReference>
<evidence type="ECO:0000256" key="3">
    <source>
        <dbReference type="ARBA" id="ARBA00001954"/>
    </source>
</evidence>
<dbReference type="GO" id="GO:0030145">
    <property type="term" value="F:manganese ion binding"/>
    <property type="evidence" value="ECO:0007669"/>
    <property type="project" value="TreeGrafter"/>
</dbReference>
<evidence type="ECO:0000256" key="8">
    <source>
        <dbReference type="ARBA" id="ARBA00023004"/>
    </source>
</evidence>
<evidence type="ECO:0000256" key="9">
    <source>
        <dbReference type="ARBA" id="ARBA00023211"/>
    </source>
</evidence>
<reference evidence="12" key="2">
    <citation type="journal article" date="2023" name="Nat. Commun.">
        <title>Cultivation of marine bacteria of the SAR202 clade.</title>
        <authorList>
            <person name="Lim Y."/>
            <person name="Seo J.H."/>
            <person name="Giovannoni S.J."/>
            <person name="Kang I."/>
            <person name="Cho J.C."/>
        </authorList>
    </citation>
    <scope>NUCLEOTIDE SEQUENCE</scope>
    <source>
        <strain evidence="12">JH1073</strain>
    </source>
</reference>
<evidence type="ECO:0000313" key="14">
    <source>
        <dbReference type="Proteomes" id="UP001321249"/>
    </source>
</evidence>
<dbReference type="GO" id="GO:0008927">
    <property type="term" value="F:mannonate dehydratase activity"/>
    <property type="evidence" value="ECO:0007669"/>
    <property type="project" value="UniProtKB-EC"/>
</dbReference>
<dbReference type="InterPro" id="IPR036237">
    <property type="entry name" value="Xyl_isomerase-like_sf"/>
</dbReference>
<evidence type="ECO:0000313" key="12">
    <source>
        <dbReference type="EMBL" id="WFG38680.1"/>
    </source>
</evidence>
<reference evidence="13" key="3">
    <citation type="submission" date="2023-06" db="EMBL/GenBank/DDBJ databases">
        <title>Pangenomics reveal diversification of enzyme families and niche specialization in globally abundant SAR202 bacteria.</title>
        <authorList>
            <person name="Saw J.H.W."/>
        </authorList>
    </citation>
    <scope>NUCLEOTIDE SEQUENCE [LARGE SCALE GENOMIC DNA]</scope>
    <source>
        <strain evidence="13">JH1073</strain>
    </source>
</reference>
<keyword evidence="8" id="KW-0408">Iron</keyword>
<comment type="pathway">
    <text evidence="5">Carbohydrate metabolism; pentose and glucuronate interconversion.</text>
</comment>
<keyword evidence="13" id="KW-1185">Reference proteome</keyword>
<keyword evidence="9" id="KW-0464">Manganese</keyword>
<evidence type="ECO:0000256" key="5">
    <source>
        <dbReference type="ARBA" id="ARBA00004892"/>
    </source>
</evidence>
<dbReference type="EMBL" id="CP046147">
    <property type="protein sequence ID" value="WFG38680.1"/>
    <property type="molecule type" value="Genomic_DNA"/>
</dbReference>
<keyword evidence="10" id="KW-0456">Lyase</keyword>
<evidence type="ECO:0000313" key="13">
    <source>
        <dbReference type="Proteomes" id="UP001219901"/>
    </source>
</evidence>
<dbReference type="PANTHER" id="PTHR30387:SF2">
    <property type="entry name" value="MANNONATE DEHYDRATASE"/>
    <property type="match status" value="1"/>
</dbReference>
<dbReference type="InterPro" id="IPR004628">
    <property type="entry name" value="Man_deHydtase"/>
</dbReference>
<comment type="cofactor">
    <cofactor evidence="2">
        <name>Mn(2+)</name>
        <dbReference type="ChEBI" id="CHEBI:29035"/>
    </cofactor>
</comment>
<dbReference type="Proteomes" id="UP001321249">
    <property type="component" value="Unassembled WGS sequence"/>
</dbReference>
<dbReference type="Pfam" id="PF03786">
    <property type="entry name" value="UxuA"/>
    <property type="match status" value="1"/>
</dbReference>
<name>A0AAJ5ZCX4_9CHLR</name>
<evidence type="ECO:0000256" key="10">
    <source>
        <dbReference type="ARBA" id="ARBA00023239"/>
    </source>
</evidence>
<dbReference type="GO" id="GO:0042840">
    <property type="term" value="P:D-glucuronate catabolic process"/>
    <property type="evidence" value="ECO:0007669"/>
    <property type="project" value="TreeGrafter"/>
</dbReference>
<protein>
    <recommendedName>
        <fullName evidence="7">mannonate dehydratase</fullName>
        <ecNumber evidence="7">4.2.1.8</ecNumber>
    </recommendedName>
</protein>
<dbReference type="RefSeq" id="WP_342827134.1">
    <property type="nucleotide sequence ID" value="NZ_CP046146.1"/>
</dbReference>
<sequence length="323" mass="36104">MYLGTQGQPVTDDELKVLSQLGVNHISSDPPGDWTSWDRHAFAAHKEKLAGYGIELDMSLMPLGSRSAFDNDSGHVFLGESKERDEEIDQLCHLIEEAGAAGVRALRYNITILGHLRTEPQVGRGGAQLSSFDYSKLDQTLGEFEGGAADADEMWERIDYFLSKVVPVAEENKVQIACHPMDPGIGNRLYRGVARVMGTVDGLKKFISMHESEYHGLNFCQGTVSEMLENPGEEIFDVIRYFGERKKIFNVHFRNIKGGFLNFTEVFPDEGDIDMLKAIQVYKEIGYEYMLMPDHVPGLAGENARRVGFAYCYGYINAALQTV</sequence>
<dbReference type="GO" id="GO:0008198">
    <property type="term" value="F:ferrous iron binding"/>
    <property type="evidence" value="ECO:0007669"/>
    <property type="project" value="TreeGrafter"/>
</dbReference>
<accession>A0AAJ5ZCX4</accession>
<comment type="function">
    <text evidence="4">Catalyzes the dehydration of D-mannonate.</text>
</comment>